<dbReference type="SMART" id="SM00091">
    <property type="entry name" value="PAS"/>
    <property type="match status" value="1"/>
</dbReference>
<dbReference type="GO" id="GO:0030295">
    <property type="term" value="F:protein kinase activator activity"/>
    <property type="evidence" value="ECO:0007669"/>
    <property type="project" value="TreeGrafter"/>
</dbReference>
<dbReference type="Gene3D" id="3.30.450.20">
    <property type="entry name" value="PAS domain"/>
    <property type="match status" value="1"/>
</dbReference>
<evidence type="ECO:0000313" key="19">
    <source>
        <dbReference type="Proteomes" id="UP000536835"/>
    </source>
</evidence>
<dbReference type="SUPFAM" id="SSF55785">
    <property type="entry name" value="PYP-like sensor domain (PAS domain)"/>
    <property type="match status" value="1"/>
</dbReference>
<dbReference type="EMBL" id="JABFCX010000003">
    <property type="protein sequence ID" value="NNU17120.1"/>
    <property type="molecule type" value="Genomic_DNA"/>
</dbReference>
<evidence type="ECO:0000256" key="5">
    <source>
        <dbReference type="ARBA" id="ARBA00022679"/>
    </source>
</evidence>
<dbReference type="PRINTS" id="PR00344">
    <property type="entry name" value="BCTRLSENSOR"/>
</dbReference>
<dbReference type="PIRSF" id="PIRSF037532">
    <property type="entry name" value="STHK_NtrY"/>
    <property type="match status" value="1"/>
</dbReference>
<dbReference type="EC" id="2.7.13.3" evidence="3"/>
<evidence type="ECO:0000256" key="7">
    <source>
        <dbReference type="ARBA" id="ARBA00022741"/>
    </source>
</evidence>
<evidence type="ECO:0000313" key="18">
    <source>
        <dbReference type="EMBL" id="NNU17120.1"/>
    </source>
</evidence>
<keyword evidence="6 14" id="KW-0812">Transmembrane</keyword>
<dbReference type="SUPFAM" id="SSF158472">
    <property type="entry name" value="HAMP domain-like"/>
    <property type="match status" value="1"/>
</dbReference>
<evidence type="ECO:0000256" key="1">
    <source>
        <dbReference type="ARBA" id="ARBA00000085"/>
    </source>
</evidence>
<dbReference type="InterPro" id="IPR013767">
    <property type="entry name" value="PAS_fold"/>
</dbReference>
<dbReference type="PANTHER" id="PTHR42878">
    <property type="entry name" value="TWO-COMPONENT HISTIDINE KINASE"/>
    <property type="match status" value="1"/>
</dbReference>
<evidence type="ECO:0000256" key="12">
    <source>
        <dbReference type="ARBA" id="ARBA00023136"/>
    </source>
</evidence>
<comment type="subcellular location">
    <subcellularLocation>
        <location evidence="2">Membrane</location>
        <topology evidence="2">Multi-pass membrane protein</topology>
    </subcellularLocation>
</comment>
<evidence type="ECO:0000259" key="15">
    <source>
        <dbReference type="PROSITE" id="PS50109"/>
    </source>
</evidence>
<feature type="transmembrane region" description="Helical" evidence="14">
    <location>
        <begin position="21"/>
        <end position="42"/>
    </location>
</feature>
<dbReference type="InterPro" id="IPR003594">
    <property type="entry name" value="HATPase_dom"/>
</dbReference>
<dbReference type="PROSITE" id="PS50112">
    <property type="entry name" value="PAS"/>
    <property type="match status" value="1"/>
</dbReference>
<dbReference type="PROSITE" id="PS50885">
    <property type="entry name" value="HAMP"/>
    <property type="match status" value="1"/>
</dbReference>
<dbReference type="Gene3D" id="3.30.565.10">
    <property type="entry name" value="Histidine kinase-like ATPase, C-terminal domain"/>
    <property type="match status" value="1"/>
</dbReference>
<evidence type="ECO:0000256" key="9">
    <source>
        <dbReference type="ARBA" id="ARBA00022840"/>
    </source>
</evidence>
<dbReference type="CDD" id="cd00130">
    <property type="entry name" value="PAS"/>
    <property type="match status" value="1"/>
</dbReference>
<keyword evidence="10 14" id="KW-1133">Transmembrane helix</keyword>
<dbReference type="AlphaFoldDB" id="A0A7Y3W5U5"/>
<dbReference type="InterPro" id="IPR035965">
    <property type="entry name" value="PAS-like_dom_sf"/>
</dbReference>
<dbReference type="Gene3D" id="1.10.287.130">
    <property type="match status" value="1"/>
</dbReference>
<evidence type="ECO:0000256" key="2">
    <source>
        <dbReference type="ARBA" id="ARBA00004141"/>
    </source>
</evidence>
<dbReference type="SMART" id="SM00304">
    <property type="entry name" value="HAMP"/>
    <property type="match status" value="1"/>
</dbReference>
<dbReference type="InterPro" id="IPR036097">
    <property type="entry name" value="HisK_dim/P_sf"/>
</dbReference>
<dbReference type="SUPFAM" id="SSF55874">
    <property type="entry name" value="ATPase domain of HSP90 chaperone/DNA topoisomerase II/histidine kinase"/>
    <property type="match status" value="1"/>
</dbReference>
<feature type="domain" description="PAS" evidence="16">
    <location>
        <begin position="398"/>
        <end position="449"/>
    </location>
</feature>
<gene>
    <name evidence="18" type="ORF">HK107_12385</name>
</gene>
<evidence type="ECO:0000256" key="6">
    <source>
        <dbReference type="ARBA" id="ARBA00022692"/>
    </source>
</evidence>
<proteinExistence type="predicted"/>
<dbReference type="Proteomes" id="UP000536835">
    <property type="component" value="Unassembled WGS sequence"/>
</dbReference>
<comment type="caution">
    <text evidence="18">The sequence shown here is derived from an EMBL/GenBank/DDBJ whole genome shotgun (WGS) entry which is preliminary data.</text>
</comment>
<dbReference type="InterPro" id="IPR017232">
    <property type="entry name" value="NtrY"/>
</dbReference>
<organism evidence="18 19">
    <name type="scientific">Parvularcula mediterranea</name>
    <dbReference type="NCBI Taxonomy" id="2732508"/>
    <lineage>
        <taxon>Bacteria</taxon>
        <taxon>Pseudomonadati</taxon>
        <taxon>Pseudomonadota</taxon>
        <taxon>Alphaproteobacteria</taxon>
        <taxon>Parvularculales</taxon>
        <taxon>Parvularculaceae</taxon>
        <taxon>Parvularcula</taxon>
    </lineage>
</organism>
<dbReference type="PANTHER" id="PTHR42878:SF7">
    <property type="entry name" value="SENSOR HISTIDINE KINASE GLRK"/>
    <property type="match status" value="1"/>
</dbReference>
<dbReference type="Pfam" id="PF00512">
    <property type="entry name" value="HisKA"/>
    <property type="match status" value="1"/>
</dbReference>
<dbReference type="Pfam" id="PF02518">
    <property type="entry name" value="HATPase_c"/>
    <property type="match status" value="1"/>
</dbReference>
<dbReference type="CDD" id="cd00082">
    <property type="entry name" value="HisKA"/>
    <property type="match status" value="1"/>
</dbReference>
<dbReference type="SMART" id="SM00388">
    <property type="entry name" value="HisKA"/>
    <property type="match status" value="1"/>
</dbReference>
<feature type="transmembrane region" description="Helical" evidence="14">
    <location>
        <begin position="104"/>
        <end position="129"/>
    </location>
</feature>
<dbReference type="CDD" id="cd06225">
    <property type="entry name" value="HAMP"/>
    <property type="match status" value="1"/>
</dbReference>
<dbReference type="InterPro" id="IPR003661">
    <property type="entry name" value="HisK_dim/P_dom"/>
</dbReference>
<dbReference type="InterPro" id="IPR004358">
    <property type="entry name" value="Sig_transdc_His_kin-like_C"/>
</dbReference>
<dbReference type="InterPro" id="IPR003660">
    <property type="entry name" value="HAMP_dom"/>
</dbReference>
<evidence type="ECO:0000256" key="8">
    <source>
        <dbReference type="ARBA" id="ARBA00022777"/>
    </source>
</evidence>
<dbReference type="GO" id="GO:0016020">
    <property type="term" value="C:membrane"/>
    <property type="evidence" value="ECO:0007669"/>
    <property type="project" value="UniProtKB-SubCell"/>
</dbReference>
<keyword evidence="9" id="KW-0067">ATP-binding</keyword>
<dbReference type="GO" id="GO:0006355">
    <property type="term" value="P:regulation of DNA-templated transcription"/>
    <property type="evidence" value="ECO:0007669"/>
    <property type="project" value="InterPro"/>
</dbReference>
<dbReference type="GO" id="GO:0005524">
    <property type="term" value="F:ATP binding"/>
    <property type="evidence" value="ECO:0007669"/>
    <property type="project" value="UniProtKB-KW"/>
</dbReference>
<sequence>MQGQRADDLKGGTTEGQPSPARFIWTFFIAIILFAGASLIGFAVSEQVPLEDVAPLPLPLPVVFGLMAGTAFVLAVLVLDRLWDLYRTQRQRLSGAKMYRRLAALLSSVALIPAAVAFTLTGALIGSLADDFFVDRIESSTTVARNLANAYADGVSRQMGFSILLAERELSRAILGGISPETSPIGYRKYLSGLATIYQFDELAHVGPDDRVIVRTSLSAMPPQPLPPRTSLSGNSSVEGVARVSFGAVDPENLEVYYIVIPIRGGQDGFLVGYRQEQPQIANELVAVRAFRDESRELRTRITDLISVANAGFILLSVVLLLGAAWVGLLVANAIVGPVRRLATAAERVSSGDFEGRVEVRKRDGELGDLGHAFNEMTERLAHQREDLIAAGEEAEDRRRFIETMLGVIPAGVISVDHDGTIGLANASAEAILGSEEHALHGKSIADVVPAIGRIFDFARVTGRGGRESLEWTQNGNVRSLIVEVSPETDHGEGTAGFVITIEDITELVTAQRTAAWADVARRIAHEIKNPLTPIQLSAERLRRRYAESLDGRDREIFDQCTSTIIKNVGDIGRMVTEFSSFARMPEPIMARNDLREIAREAMFPFGVAFPQITYVAEMPSEHVEVLCDGRLILQALTNLIKNASEAISEADGEKPGKVEVEVIHERAGARIEVRDNGKGLPEKLRHRLTEPYMTTREKGTGLGLAIVRKAIEDHDGSFEIRDRAEGGAVASLFLPALPKRGDGRERASAQDLTPKEEPALHGH</sequence>
<evidence type="ECO:0000259" key="17">
    <source>
        <dbReference type="PROSITE" id="PS50885"/>
    </source>
</evidence>
<dbReference type="Gene3D" id="6.10.340.10">
    <property type="match status" value="1"/>
</dbReference>
<evidence type="ECO:0000259" key="16">
    <source>
        <dbReference type="PROSITE" id="PS50112"/>
    </source>
</evidence>
<feature type="domain" description="HAMP" evidence="17">
    <location>
        <begin position="333"/>
        <end position="386"/>
    </location>
</feature>
<evidence type="ECO:0000256" key="3">
    <source>
        <dbReference type="ARBA" id="ARBA00012438"/>
    </source>
</evidence>
<dbReference type="InterPro" id="IPR005467">
    <property type="entry name" value="His_kinase_dom"/>
</dbReference>
<keyword evidence="7" id="KW-0547">Nucleotide-binding</keyword>
<protein>
    <recommendedName>
        <fullName evidence="3">histidine kinase</fullName>
        <ecNumber evidence="3">2.7.13.3</ecNumber>
    </recommendedName>
</protein>
<keyword evidence="5" id="KW-0808">Transferase</keyword>
<feature type="compositionally biased region" description="Basic and acidic residues" evidence="13">
    <location>
        <begin position="740"/>
        <end position="764"/>
    </location>
</feature>
<feature type="region of interest" description="Disordered" evidence="13">
    <location>
        <begin position="738"/>
        <end position="764"/>
    </location>
</feature>
<keyword evidence="4" id="KW-0597">Phosphoprotein</keyword>
<evidence type="ECO:0000256" key="4">
    <source>
        <dbReference type="ARBA" id="ARBA00022553"/>
    </source>
</evidence>
<comment type="catalytic activity">
    <reaction evidence="1">
        <text>ATP + protein L-histidine = ADP + protein N-phospho-L-histidine.</text>
        <dbReference type="EC" id="2.7.13.3"/>
    </reaction>
</comment>
<dbReference type="InterPro" id="IPR036890">
    <property type="entry name" value="HATPase_C_sf"/>
</dbReference>
<feature type="transmembrane region" description="Helical" evidence="14">
    <location>
        <begin position="62"/>
        <end position="83"/>
    </location>
</feature>
<accession>A0A7Y3W5U5</accession>
<dbReference type="Pfam" id="PF00989">
    <property type="entry name" value="PAS"/>
    <property type="match status" value="1"/>
</dbReference>
<feature type="domain" description="Histidine kinase" evidence="15">
    <location>
        <begin position="523"/>
        <end position="739"/>
    </location>
</feature>
<dbReference type="GO" id="GO:0000155">
    <property type="term" value="F:phosphorelay sensor kinase activity"/>
    <property type="evidence" value="ECO:0007669"/>
    <property type="project" value="InterPro"/>
</dbReference>
<dbReference type="InterPro" id="IPR000014">
    <property type="entry name" value="PAS"/>
</dbReference>
<dbReference type="SUPFAM" id="SSF47384">
    <property type="entry name" value="Homodimeric domain of signal transducing histidine kinase"/>
    <property type="match status" value="1"/>
</dbReference>
<evidence type="ECO:0000256" key="11">
    <source>
        <dbReference type="ARBA" id="ARBA00023012"/>
    </source>
</evidence>
<evidence type="ECO:0000256" key="10">
    <source>
        <dbReference type="ARBA" id="ARBA00022989"/>
    </source>
</evidence>
<evidence type="ECO:0000256" key="14">
    <source>
        <dbReference type="SAM" id="Phobius"/>
    </source>
</evidence>
<keyword evidence="19" id="KW-1185">Reference proteome</keyword>
<evidence type="ECO:0000256" key="13">
    <source>
        <dbReference type="SAM" id="MobiDB-lite"/>
    </source>
</evidence>
<dbReference type="GO" id="GO:0000156">
    <property type="term" value="F:phosphorelay response regulator activity"/>
    <property type="evidence" value="ECO:0007669"/>
    <property type="project" value="TreeGrafter"/>
</dbReference>
<dbReference type="RefSeq" id="WP_173200234.1">
    <property type="nucleotide sequence ID" value="NZ_JABFCX010000003.1"/>
</dbReference>
<dbReference type="GO" id="GO:0007234">
    <property type="term" value="P:osmosensory signaling via phosphorelay pathway"/>
    <property type="evidence" value="ECO:0007669"/>
    <property type="project" value="TreeGrafter"/>
</dbReference>
<keyword evidence="8" id="KW-0418">Kinase</keyword>
<dbReference type="SMART" id="SM00387">
    <property type="entry name" value="HATPase_c"/>
    <property type="match status" value="1"/>
</dbReference>
<dbReference type="NCBIfam" id="TIGR00229">
    <property type="entry name" value="sensory_box"/>
    <property type="match status" value="1"/>
</dbReference>
<reference evidence="18 19" key="1">
    <citation type="submission" date="2020-05" db="EMBL/GenBank/DDBJ databases">
        <title>Parvularcula mediterraneae sp. nov., isolated from polypropylene straw from shallow seawater of the seashore of Laganas in Zakynthos island, Greece.</title>
        <authorList>
            <person name="Szabo I."/>
            <person name="Al-Omari J."/>
            <person name="Rado J."/>
            <person name="Szerdahelyi G.S."/>
        </authorList>
    </citation>
    <scope>NUCLEOTIDE SEQUENCE [LARGE SCALE GENOMIC DNA]</scope>
    <source>
        <strain evidence="18 19">ZS-1/3</strain>
    </source>
</reference>
<keyword evidence="12 14" id="KW-0472">Membrane</keyword>
<keyword evidence="11" id="KW-0902">Two-component regulatory system</keyword>
<dbReference type="Pfam" id="PF00672">
    <property type="entry name" value="HAMP"/>
    <property type="match status" value="1"/>
</dbReference>
<dbReference type="InterPro" id="IPR050351">
    <property type="entry name" value="BphY/WalK/GraS-like"/>
</dbReference>
<name>A0A7Y3W5U5_9PROT</name>
<dbReference type="PROSITE" id="PS50109">
    <property type="entry name" value="HIS_KIN"/>
    <property type="match status" value="1"/>
</dbReference>